<sequence>MEGSQRRAWRNVNMKRFMALLNKNKNKDPPQVKLLDLAGQLCHSLQSMSPSLEKLVEAMTGCKLQEYFLTHISVVRAFVLVHVRRGQHDTACRLLEHCRAKEKKELVQLWNEIHYHKVMEKHHTDSLTPVQKFRCRKRNPPPVSICPEGIRNRNYPENVRQELHRFAAKVTMNPNKDQREGLARDMNLQPNQVYNWFANYRRRQKIRLEKFICSTKEKPSTPQTEHQCNGSSCIPQAADAFRTDGVSEKKEMNLVTCEPGWELLAPGPDNSADGTFSKLLESSFLQSSEFQEMSSAKTSVTPLNREEPTAICTEAGCGIHLSSAIPETRQTSDYAVTSPCLENLLPCSHESLPLQTEHLDGRQPTPSAEGVSGESSCPSLWSPDAAVPLRLRLASPSAHLFPHPIWRKSRAWDTARCWRIH</sequence>
<dbReference type="PANTHER" id="PTHR10390">
    <property type="entry name" value="HOMEOBOX PROTEIN SIX"/>
    <property type="match status" value="1"/>
</dbReference>
<reference evidence="9" key="2">
    <citation type="journal article" date="2013" name="Nat. Genet.">
        <title>The draft genomes of soft-shell turtle and green sea turtle yield insights into the development and evolution of the turtle-specific body plan.</title>
        <authorList>
            <person name="Wang Z."/>
            <person name="Pascual-Anaya J."/>
            <person name="Zadissa A."/>
            <person name="Li W."/>
            <person name="Niimura Y."/>
            <person name="Huang Z."/>
            <person name="Li C."/>
            <person name="White S."/>
            <person name="Xiong Z."/>
            <person name="Fang D."/>
            <person name="Wang B."/>
            <person name="Ming Y."/>
            <person name="Chen Y."/>
            <person name="Zheng Y."/>
            <person name="Kuraku S."/>
            <person name="Pignatelli M."/>
            <person name="Herrero J."/>
            <person name="Beal K."/>
            <person name="Nozawa M."/>
            <person name="Li Q."/>
            <person name="Wang J."/>
            <person name="Zhang H."/>
            <person name="Yu L."/>
            <person name="Shigenobu S."/>
            <person name="Wang J."/>
            <person name="Liu J."/>
            <person name="Flicek P."/>
            <person name="Searle S."/>
            <person name="Wang J."/>
            <person name="Kuratani S."/>
            <person name="Yin Y."/>
            <person name="Aken B."/>
            <person name="Zhang G."/>
            <person name="Irie N."/>
        </authorList>
    </citation>
    <scope>NUCLEOTIDE SEQUENCE [LARGE SCALE GENOMIC DNA]</scope>
    <source>
        <strain evidence="9">Daiwa-1</strain>
    </source>
</reference>
<dbReference type="EMBL" id="AGCU01102314">
    <property type="status" value="NOT_ANNOTATED_CDS"/>
    <property type="molecule type" value="Genomic_DNA"/>
</dbReference>
<evidence type="ECO:0000256" key="6">
    <source>
        <dbReference type="SAM" id="MobiDB-lite"/>
    </source>
</evidence>
<dbReference type="PANTHER" id="PTHR10390:SF34">
    <property type="entry name" value="ANOMALOUS HOMEOBOX PROTEIN"/>
    <property type="match status" value="1"/>
</dbReference>
<feature type="region of interest" description="Disordered" evidence="6">
    <location>
        <begin position="357"/>
        <end position="378"/>
    </location>
</feature>
<keyword evidence="9" id="KW-1185">Reference proteome</keyword>
<dbReference type="InterPro" id="IPR009057">
    <property type="entry name" value="Homeodomain-like_sf"/>
</dbReference>
<evidence type="ECO:0000259" key="7">
    <source>
        <dbReference type="PROSITE" id="PS50071"/>
    </source>
</evidence>
<keyword evidence="1 4" id="KW-0238">DNA-binding</keyword>
<dbReference type="GO" id="GO:0005634">
    <property type="term" value="C:nucleus"/>
    <property type="evidence" value="ECO:0007669"/>
    <property type="project" value="UniProtKB-SubCell"/>
</dbReference>
<dbReference type="CTD" id="647589"/>
<dbReference type="GO" id="GO:0048741">
    <property type="term" value="P:skeletal muscle fiber development"/>
    <property type="evidence" value="ECO:0007669"/>
    <property type="project" value="TreeGrafter"/>
</dbReference>
<reference evidence="8" key="3">
    <citation type="submission" date="2025-08" db="UniProtKB">
        <authorList>
            <consortium name="Ensembl"/>
        </authorList>
    </citation>
    <scope>IDENTIFICATION</scope>
</reference>
<keyword evidence="3 4" id="KW-0539">Nucleus</keyword>
<dbReference type="InterPro" id="IPR001356">
    <property type="entry name" value="HD"/>
</dbReference>
<dbReference type="PROSITE" id="PS50071">
    <property type="entry name" value="HOMEOBOX_2"/>
    <property type="match status" value="1"/>
</dbReference>
<dbReference type="Ensembl" id="ENSPSIT00000014898.1">
    <property type="protein sequence ID" value="ENSPSIP00000014827.1"/>
    <property type="gene ID" value="ENSPSIG00000013281.1"/>
</dbReference>
<dbReference type="EMBL" id="AGCU01102313">
    <property type="status" value="NOT_ANNOTATED_CDS"/>
    <property type="molecule type" value="Genomic_DNA"/>
</dbReference>
<evidence type="ECO:0000313" key="8">
    <source>
        <dbReference type="Ensembl" id="ENSPSIP00000014827.1"/>
    </source>
</evidence>
<dbReference type="SUPFAM" id="SSF46689">
    <property type="entry name" value="Homeodomain-like"/>
    <property type="match status" value="1"/>
</dbReference>
<dbReference type="EMBL" id="AGCU01102316">
    <property type="status" value="NOT_ANNOTATED_CDS"/>
    <property type="molecule type" value="Genomic_DNA"/>
</dbReference>
<evidence type="ECO:0000256" key="4">
    <source>
        <dbReference type="PROSITE-ProRule" id="PRU00108"/>
    </source>
</evidence>
<keyword evidence="2 4" id="KW-0371">Homeobox</keyword>
<dbReference type="SMART" id="SM00389">
    <property type="entry name" value="HOX"/>
    <property type="match status" value="1"/>
</dbReference>
<dbReference type="OrthoDB" id="3501850at2759"/>
<dbReference type="Gene3D" id="1.10.10.60">
    <property type="entry name" value="Homeodomain-like"/>
    <property type="match status" value="1"/>
</dbReference>
<dbReference type="STRING" id="13735.ENSPSIP00000014827"/>
<dbReference type="CDD" id="cd00086">
    <property type="entry name" value="homeodomain"/>
    <property type="match status" value="1"/>
</dbReference>
<evidence type="ECO:0000256" key="2">
    <source>
        <dbReference type="ARBA" id="ARBA00023155"/>
    </source>
</evidence>
<evidence type="ECO:0000313" key="9">
    <source>
        <dbReference type="Proteomes" id="UP000007267"/>
    </source>
</evidence>
<dbReference type="GeneTree" id="ENSGT00390000013263"/>
<reference evidence="8" key="4">
    <citation type="submission" date="2025-09" db="UniProtKB">
        <authorList>
            <consortium name="Ensembl"/>
        </authorList>
    </citation>
    <scope>IDENTIFICATION</scope>
</reference>
<feature type="DNA-binding region" description="Homeobox" evidence="4">
    <location>
        <begin position="168"/>
        <end position="208"/>
    </location>
</feature>
<accession>K7G3G6</accession>
<evidence type="ECO:0000256" key="1">
    <source>
        <dbReference type="ARBA" id="ARBA00023125"/>
    </source>
</evidence>
<dbReference type="Pfam" id="PF00046">
    <property type="entry name" value="Homeodomain"/>
    <property type="match status" value="1"/>
</dbReference>
<proteinExistence type="predicted"/>
<dbReference type="InterPro" id="IPR017970">
    <property type="entry name" value="Homeobox_CS"/>
</dbReference>
<dbReference type="OMA" id="ITHMPCE"/>
<dbReference type="GO" id="GO:0000981">
    <property type="term" value="F:DNA-binding transcription factor activity, RNA polymerase II-specific"/>
    <property type="evidence" value="ECO:0007669"/>
    <property type="project" value="InterPro"/>
</dbReference>
<dbReference type="InterPro" id="IPR031701">
    <property type="entry name" value="SIX1_SD"/>
</dbReference>
<dbReference type="HOGENOM" id="CLU_041997_1_0_1"/>
<dbReference type="Proteomes" id="UP000007267">
    <property type="component" value="Unassembled WGS sequence"/>
</dbReference>
<protein>
    <submittedName>
        <fullName evidence="8">Anomalous homeobox</fullName>
    </submittedName>
</protein>
<name>K7G3G6_PELSI</name>
<dbReference type="GO" id="GO:0000978">
    <property type="term" value="F:RNA polymerase II cis-regulatory region sequence-specific DNA binding"/>
    <property type="evidence" value="ECO:0007669"/>
    <property type="project" value="TreeGrafter"/>
</dbReference>
<dbReference type="GO" id="GO:0005667">
    <property type="term" value="C:transcription regulator complex"/>
    <property type="evidence" value="ECO:0007669"/>
    <property type="project" value="TreeGrafter"/>
</dbReference>
<reference evidence="9" key="1">
    <citation type="submission" date="2011-10" db="EMBL/GenBank/DDBJ databases">
        <authorList>
            <consortium name="Soft-shell Turtle Genome Consortium"/>
        </authorList>
    </citation>
    <scope>NUCLEOTIDE SEQUENCE [LARGE SCALE GENOMIC DNA]</scope>
    <source>
        <strain evidence="9">Daiwa-1</strain>
    </source>
</reference>
<dbReference type="eggNOG" id="KOG0775">
    <property type="taxonomic scope" value="Eukaryota"/>
</dbReference>
<comment type="subcellular location">
    <subcellularLocation>
        <location evidence="4 5">Nucleus</location>
    </subcellularLocation>
</comment>
<organism evidence="8 9">
    <name type="scientific">Pelodiscus sinensis</name>
    <name type="common">Chinese softshell turtle</name>
    <name type="synonym">Trionyx sinensis</name>
    <dbReference type="NCBI Taxonomy" id="13735"/>
    <lineage>
        <taxon>Eukaryota</taxon>
        <taxon>Metazoa</taxon>
        <taxon>Chordata</taxon>
        <taxon>Craniata</taxon>
        <taxon>Vertebrata</taxon>
        <taxon>Euteleostomi</taxon>
        <taxon>Archelosauria</taxon>
        <taxon>Testudinata</taxon>
        <taxon>Testudines</taxon>
        <taxon>Cryptodira</taxon>
        <taxon>Trionychia</taxon>
        <taxon>Trionychidae</taxon>
        <taxon>Pelodiscus</taxon>
    </lineage>
</organism>
<dbReference type="PROSITE" id="PS00027">
    <property type="entry name" value="HOMEOBOX_1"/>
    <property type="match status" value="1"/>
</dbReference>
<evidence type="ECO:0000256" key="5">
    <source>
        <dbReference type="RuleBase" id="RU000682"/>
    </source>
</evidence>
<evidence type="ECO:0000256" key="3">
    <source>
        <dbReference type="ARBA" id="ARBA00023242"/>
    </source>
</evidence>
<dbReference type="EMBL" id="AGCU01102315">
    <property type="status" value="NOT_ANNOTATED_CDS"/>
    <property type="molecule type" value="Genomic_DNA"/>
</dbReference>
<dbReference type="AlphaFoldDB" id="K7G3G6"/>
<dbReference type="RefSeq" id="XP_014430257.1">
    <property type="nucleotide sequence ID" value="XM_014574771.2"/>
</dbReference>
<dbReference type="EMBL" id="AGCU01102317">
    <property type="status" value="NOT_ANNOTATED_CDS"/>
    <property type="molecule type" value="Genomic_DNA"/>
</dbReference>
<feature type="domain" description="Homeobox" evidence="7">
    <location>
        <begin position="166"/>
        <end position="207"/>
    </location>
</feature>
<dbReference type="Pfam" id="PF16878">
    <property type="entry name" value="SIX1_SD"/>
    <property type="match status" value="1"/>
</dbReference>
<dbReference type="GO" id="GO:0014857">
    <property type="term" value="P:regulation of skeletal muscle cell proliferation"/>
    <property type="evidence" value="ECO:0007669"/>
    <property type="project" value="TreeGrafter"/>
</dbReference>